<dbReference type="OrthoDB" id="7211066at2"/>
<feature type="signal peptide" evidence="1">
    <location>
        <begin position="1"/>
        <end position="21"/>
    </location>
</feature>
<evidence type="ECO:0000313" key="3">
    <source>
        <dbReference type="Proteomes" id="UP000249254"/>
    </source>
</evidence>
<proteinExistence type="predicted"/>
<dbReference type="EMBL" id="QFYQ01000001">
    <property type="protein sequence ID" value="RAK53182.1"/>
    <property type="molecule type" value="Genomic_DNA"/>
</dbReference>
<evidence type="ECO:0000256" key="1">
    <source>
        <dbReference type="SAM" id="SignalP"/>
    </source>
</evidence>
<keyword evidence="1" id="KW-0732">Signal</keyword>
<accession>A0A328AEG0</accession>
<keyword evidence="3" id="KW-1185">Reference proteome</keyword>
<comment type="caution">
    <text evidence="2">The sequence shown here is derived from an EMBL/GenBank/DDBJ whole genome shotgun (WGS) entry which is preliminary data.</text>
</comment>
<dbReference type="Proteomes" id="UP000249254">
    <property type="component" value="Unassembled WGS sequence"/>
</dbReference>
<dbReference type="AlphaFoldDB" id="A0A328AEG0"/>
<reference evidence="3" key="1">
    <citation type="submission" date="2018-05" db="EMBL/GenBank/DDBJ databases">
        <authorList>
            <person name="Li X."/>
        </authorList>
    </citation>
    <scope>NUCLEOTIDE SEQUENCE [LARGE SCALE GENOMIC DNA]</scope>
    <source>
        <strain evidence="3">LX32</strain>
    </source>
</reference>
<dbReference type="RefSeq" id="WP_111526935.1">
    <property type="nucleotide sequence ID" value="NZ_JBHRSG010000001.1"/>
</dbReference>
<sequence>MRSLALTLLLAAAAAPAAAWAGPVHPGEQRGLGLIAPDVPPLLKEARANPYALPADVSCPALLDQIAALDATLGPDLDAPQARKDNDLVMAGVRSVLPYGGVVRFVTGAGRKEKQMVDAALAGWERRGFLKGTARMMGCAVFGQPENPALAHAYPPAAKPAEQPAPR</sequence>
<protein>
    <submittedName>
        <fullName evidence="2">Uncharacterized protein</fullName>
    </submittedName>
</protein>
<gene>
    <name evidence="2" type="ORF">DJ017_00880</name>
</gene>
<organism evidence="2 3">
    <name type="scientific">Phenylobacterium soli</name>
    <dbReference type="NCBI Taxonomy" id="2170551"/>
    <lineage>
        <taxon>Bacteria</taxon>
        <taxon>Pseudomonadati</taxon>
        <taxon>Pseudomonadota</taxon>
        <taxon>Alphaproteobacteria</taxon>
        <taxon>Caulobacterales</taxon>
        <taxon>Caulobacteraceae</taxon>
        <taxon>Phenylobacterium</taxon>
    </lineage>
</organism>
<evidence type="ECO:0000313" key="2">
    <source>
        <dbReference type="EMBL" id="RAK53182.1"/>
    </source>
</evidence>
<name>A0A328AEG0_9CAUL</name>
<feature type="chain" id="PRO_5016268681" evidence="1">
    <location>
        <begin position="22"/>
        <end position="167"/>
    </location>
</feature>